<comment type="subcellular location">
    <subcellularLocation>
        <location evidence="1">Endomembrane system</location>
        <topology evidence="1">Multi-pass membrane protein</topology>
    </subcellularLocation>
</comment>
<dbReference type="Proteomes" id="UP000037269">
    <property type="component" value="Unassembled WGS sequence"/>
</dbReference>
<evidence type="ECO:0000256" key="1">
    <source>
        <dbReference type="ARBA" id="ARBA00004127"/>
    </source>
</evidence>
<dbReference type="EMBL" id="LGUG01000004">
    <property type="protein sequence ID" value="KON95961.1"/>
    <property type="molecule type" value="Genomic_DNA"/>
</dbReference>
<dbReference type="RefSeq" id="WP_043064501.1">
    <property type="nucleotide sequence ID" value="NZ_BJOA01000141.1"/>
</dbReference>
<dbReference type="InterPro" id="IPR037185">
    <property type="entry name" value="EmrE-like"/>
</dbReference>
<evidence type="ECO:0000259" key="3">
    <source>
        <dbReference type="Pfam" id="PF00892"/>
    </source>
</evidence>
<evidence type="ECO:0000313" key="4">
    <source>
        <dbReference type="EMBL" id="KON95961.1"/>
    </source>
</evidence>
<evidence type="ECO:0000256" key="2">
    <source>
        <dbReference type="ARBA" id="ARBA00007362"/>
    </source>
</evidence>
<sequence length="72" mass="7876">MAIGFYLFFLGIRKLKGQSIAILSYIDPLTSLVISTMIIGEKMTGLQIIGTILLLGSTFMSEMDKTSTISLK</sequence>
<proteinExistence type="inferred from homology"/>
<dbReference type="AlphaFoldDB" id="A0A0M0H2P2"/>
<dbReference type="GeneID" id="87589806"/>
<reference evidence="4 5" key="1">
    <citation type="submission" date="2015-07" db="EMBL/GenBank/DDBJ databases">
        <title>Fjat-14205 dsm 2895.</title>
        <authorList>
            <person name="Liu B."/>
            <person name="Wang J."/>
            <person name="Zhu Y."/>
            <person name="Liu G."/>
            <person name="Chen Q."/>
            <person name="Chen Z."/>
            <person name="Lan J."/>
            <person name="Che J."/>
            <person name="Ge C."/>
            <person name="Shi H."/>
            <person name="Pan Z."/>
            <person name="Liu X."/>
        </authorList>
    </citation>
    <scope>NUCLEOTIDE SEQUENCE [LARGE SCALE GENOMIC DNA]</scope>
    <source>
        <strain evidence="4 5">DSM 2895</strain>
    </source>
</reference>
<evidence type="ECO:0000313" key="5">
    <source>
        <dbReference type="Proteomes" id="UP000037269"/>
    </source>
</evidence>
<dbReference type="PATRIC" id="fig|47500.9.peg.3508"/>
<dbReference type="SUPFAM" id="SSF103481">
    <property type="entry name" value="Multidrug resistance efflux transporter EmrE"/>
    <property type="match status" value="1"/>
</dbReference>
<dbReference type="Pfam" id="PF00892">
    <property type="entry name" value="EamA"/>
    <property type="match status" value="1"/>
</dbReference>
<feature type="domain" description="EamA" evidence="3">
    <location>
        <begin position="1"/>
        <end position="60"/>
    </location>
</feature>
<organism evidence="4 5">
    <name type="scientific">Aneurinibacillus migulanus</name>
    <name type="common">Bacillus migulanus</name>
    <dbReference type="NCBI Taxonomy" id="47500"/>
    <lineage>
        <taxon>Bacteria</taxon>
        <taxon>Bacillati</taxon>
        <taxon>Bacillota</taxon>
        <taxon>Bacilli</taxon>
        <taxon>Bacillales</taxon>
        <taxon>Paenibacillaceae</taxon>
        <taxon>Aneurinibacillus group</taxon>
        <taxon>Aneurinibacillus</taxon>
    </lineage>
</organism>
<gene>
    <name evidence="4" type="ORF">AF333_11150</name>
</gene>
<keyword evidence="5" id="KW-1185">Reference proteome</keyword>
<comment type="caution">
    <text evidence="4">The sequence shown here is derived from an EMBL/GenBank/DDBJ whole genome shotgun (WGS) entry which is preliminary data.</text>
</comment>
<comment type="similarity">
    <text evidence="2">Belongs to the EamA transporter family.</text>
</comment>
<accession>A0A0M0H2P2</accession>
<name>A0A0M0H2P2_ANEMI</name>
<dbReference type="STRING" id="47500.AF333_11150"/>
<dbReference type="InterPro" id="IPR000620">
    <property type="entry name" value="EamA_dom"/>
</dbReference>
<dbReference type="GO" id="GO:0016020">
    <property type="term" value="C:membrane"/>
    <property type="evidence" value="ECO:0007669"/>
    <property type="project" value="InterPro"/>
</dbReference>
<protein>
    <recommendedName>
        <fullName evidence="3">EamA domain-containing protein</fullName>
    </recommendedName>
</protein>